<name>X1A2R7_9ZZZZ</name>
<organism evidence="1">
    <name type="scientific">marine sediment metagenome</name>
    <dbReference type="NCBI Taxonomy" id="412755"/>
    <lineage>
        <taxon>unclassified sequences</taxon>
        <taxon>metagenomes</taxon>
        <taxon>ecological metagenomes</taxon>
    </lineage>
</organism>
<feature type="non-terminal residue" evidence="1">
    <location>
        <position position="127"/>
    </location>
</feature>
<accession>X1A2R7</accession>
<comment type="caution">
    <text evidence="1">The sequence shown here is derived from an EMBL/GenBank/DDBJ whole genome shotgun (WGS) entry which is preliminary data.</text>
</comment>
<dbReference type="EMBL" id="BART01013313">
    <property type="protein sequence ID" value="GAG76004.1"/>
    <property type="molecule type" value="Genomic_DNA"/>
</dbReference>
<reference evidence="1" key="1">
    <citation type="journal article" date="2014" name="Front. Microbiol.">
        <title>High frequency of phylogenetically diverse reductive dehalogenase-homologous genes in deep subseafloor sedimentary metagenomes.</title>
        <authorList>
            <person name="Kawai M."/>
            <person name="Futagami T."/>
            <person name="Toyoda A."/>
            <person name="Takaki Y."/>
            <person name="Nishi S."/>
            <person name="Hori S."/>
            <person name="Arai W."/>
            <person name="Tsubouchi T."/>
            <person name="Morono Y."/>
            <person name="Uchiyama I."/>
            <person name="Ito T."/>
            <person name="Fujiyama A."/>
            <person name="Inagaki F."/>
            <person name="Takami H."/>
        </authorList>
    </citation>
    <scope>NUCLEOTIDE SEQUENCE</scope>
    <source>
        <strain evidence="1">Expedition CK06-06</strain>
    </source>
</reference>
<evidence type="ECO:0000313" key="1">
    <source>
        <dbReference type="EMBL" id="GAG76004.1"/>
    </source>
</evidence>
<protein>
    <submittedName>
        <fullName evidence="1">Uncharacterized protein</fullName>
    </submittedName>
</protein>
<gene>
    <name evidence="1" type="ORF">S01H4_27294</name>
</gene>
<dbReference type="AlphaFoldDB" id="X1A2R7"/>
<sequence length="127" mass="14407">MNPQTCRRLLLYGFSCVTWQSNLNGNWDIFSRFSNIETWSDTIRVTTNVASDINPSVAKGNAYWCVWQNDGAGNWDIYAAYGDTLNGWSTPYQISTDPAEDEYPSVYVSSDTVWVVWQKTVAESVNI</sequence>
<proteinExistence type="predicted"/>